<dbReference type="InterPro" id="IPR029787">
    <property type="entry name" value="Nucleotide_cyclase"/>
</dbReference>
<evidence type="ECO:0000259" key="2">
    <source>
        <dbReference type="PROSITE" id="PS50883"/>
    </source>
</evidence>
<dbReference type="InterPro" id="IPR050706">
    <property type="entry name" value="Cyclic-di-GMP_PDE-like"/>
</dbReference>
<feature type="transmembrane region" description="Helical" evidence="1">
    <location>
        <begin position="187"/>
        <end position="206"/>
    </location>
</feature>
<dbReference type="SMART" id="SM00052">
    <property type="entry name" value="EAL"/>
    <property type="match status" value="1"/>
</dbReference>
<dbReference type="CDD" id="cd01948">
    <property type="entry name" value="EAL"/>
    <property type="match status" value="1"/>
</dbReference>
<sequence>MTPDGGRAGSVSSRPFALYAAILTVTCLTVLGPAAAAAPGPPLGDWRYWLFAALVLLGELMPIDVPRRDGRDRVTISGAFAFPVLMLFGVLPAVLAYAGASMIADAVGRLSIAKIVFNAAQYALAVAGAGAAMNLVGQSLPVADLESSLGAALVGATVFFLIGHVLAGVGVALLMGERPLRYLLADPVFQVLTCGVVLALAPVVVASAQASTVLVPLCALPTLAVYAGARQAIGHAHDAMHDALTDLPNRVLLAERLDRSIAAAGASGGHVGLMILDLDDFKAVNDTMGHAYGDRLLKAVSARLSQAVGPDDLLARLGGDEFAVLLPGVETVEDAHAVAQRFQTAMESAFELGGIALDVRASVGFACFPEHAQRADDLLRKADVALYWAKASEQPVAVYAPSQDHYTVDRLLLAGQLRRGMDAGEIVLEYQPKFPLHGGRPCAAEALARWEHPDLGRIGPDGFIPLAEHSGLINELTDVVLAAAIGQAGAWRRGGLDLRVSVNVSPRSLADPVLPRRIAELLTTHDLPANLLQLEITESRPVPSGHAAEQVLEELRRMGVSLAIDDFGTGFSSLVQLQRLPVDEIKIDRSFVANMDTSPSDAAIVRSTIDLARNLGLSVTAEGVETRRASTALADMGCELAQGYGLCRPLTADGCARVVRRFARSGPGTDPESAPGTP</sequence>
<evidence type="ECO:0000259" key="3">
    <source>
        <dbReference type="PROSITE" id="PS50887"/>
    </source>
</evidence>
<dbReference type="InterPro" id="IPR035919">
    <property type="entry name" value="EAL_sf"/>
</dbReference>
<feature type="transmembrane region" description="Helical" evidence="1">
    <location>
        <begin position="149"/>
        <end position="175"/>
    </location>
</feature>
<accession>A0A6J4S7B9</accession>
<dbReference type="EMBL" id="CADCVJ010000220">
    <property type="protein sequence ID" value="CAA9490813.1"/>
    <property type="molecule type" value="Genomic_DNA"/>
</dbReference>
<dbReference type="CDD" id="cd01949">
    <property type="entry name" value="GGDEF"/>
    <property type="match status" value="1"/>
</dbReference>
<dbReference type="Gene3D" id="3.30.70.270">
    <property type="match status" value="1"/>
</dbReference>
<dbReference type="Pfam" id="PF00563">
    <property type="entry name" value="EAL"/>
    <property type="match status" value="1"/>
</dbReference>
<dbReference type="InterPro" id="IPR043128">
    <property type="entry name" value="Rev_trsase/Diguanyl_cyclase"/>
</dbReference>
<keyword evidence="1" id="KW-1133">Transmembrane helix</keyword>
<feature type="domain" description="GGDEF" evidence="3">
    <location>
        <begin position="269"/>
        <end position="401"/>
    </location>
</feature>
<feature type="domain" description="EAL" evidence="2">
    <location>
        <begin position="410"/>
        <end position="663"/>
    </location>
</feature>
<gene>
    <name evidence="4" type="ORF">AVDCRST_MAG38-2611</name>
</gene>
<dbReference type="Pfam" id="PF00990">
    <property type="entry name" value="GGDEF"/>
    <property type="match status" value="1"/>
</dbReference>
<dbReference type="PANTHER" id="PTHR33121">
    <property type="entry name" value="CYCLIC DI-GMP PHOSPHODIESTERASE PDEF"/>
    <property type="match status" value="1"/>
</dbReference>
<name>A0A6J4S7B9_9ACTN</name>
<dbReference type="InterPro" id="IPR000160">
    <property type="entry name" value="GGDEF_dom"/>
</dbReference>
<dbReference type="AlphaFoldDB" id="A0A6J4S7B9"/>
<keyword evidence="1" id="KW-0472">Membrane</keyword>
<dbReference type="Gene3D" id="3.20.20.450">
    <property type="entry name" value="EAL domain"/>
    <property type="match status" value="1"/>
</dbReference>
<dbReference type="NCBIfam" id="TIGR00254">
    <property type="entry name" value="GGDEF"/>
    <property type="match status" value="1"/>
</dbReference>
<evidence type="ECO:0000256" key="1">
    <source>
        <dbReference type="SAM" id="Phobius"/>
    </source>
</evidence>
<organism evidence="4">
    <name type="scientific">uncultured Solirubrobacteraceae bacterium</name>
    <dbReference type="NCBI Taxonomy" id="1162706"/>
    <lineage>
        <taxon>Bacteria</taxon>
        <taxon>Bacillati</taxon>
        <taxon>Actinomycetota</taxon>
        <taxon>Thermoleophilia</taxon>
        <taxon>Solirubrobacterales</taxon>
        <taxon>Solirubrobacteraceae</taxon>
        <taxon>environmental samples</taxon>
    </lineage>
</organism>
<dbReference type="SUPFAM" id="SSF55073">
    <property type="entry name" value="Nucleotide cyclase"/>
    <property type="match status" value="1"/>
</dbReference>
<dbReference type="InterPro" id="IPR001633">
    <property type="entry name" value="EAL_dom"/>
</dbReference>
<dbReference type="SUPFAM" id="SSF141868">
    <property type="entry name" value="EAL domain-like"/>
    <property type="match status" value="1"/>
</dbReference>
<dbReference type="PROSITE" id="PS50887">
    <property type="entry name" value="GGDEF"/>
    <property type="match status" value="1"/>
</dbReference>
<dbReference type="SMART" id="SM00267">
    <property type="entry name" value="GGDEF"/>
    <property type="match status" value="1"/>
</dbReference>
<feature type="transmembrane region" description="Helical" evidence="1">
    <location>
        <begin position="46"/>
        <end position="63"/>
    </location>
</feature>
<dbReference type="PROSITE" id="PS50883">
    <property type="entry name" value="EAL"/>
    <property type="match status" value="1"/>
</dbReference>
<proteinExistence type="predicted"/>
<dbReference type="PANTHER" id="PTHR33121:SF70">
    <property type="entry name" value="SIGNALING PROTEIN YKOW"/>
    <property type="match status" value="1"/>
</dbReference>
<dbReference type="GO" id="GO:0071111">
    <property type="term" value="F:cyclic-guanylate-specific phosphodiesterase activity"/>
    <property type="evidence" value="ECO:0007669"/>
    <property type="project" value="InterPro"/>
</dbReference>
<reference evidence="4" key="1">
    <citation type="submission" date="2020-02" db="EMBL/GenBank/DDBJ databases">
        <authorList>
            <person name="Meier V. D."/>
        </authorList>
    </citation>
    <scope>NUCLEOTIDE SEQUENCE</scope>
    <source>
        <strain evidence="4">AVDCRST_MAG38</strain>
    </source>
</reference>
<protein>
    <submittedName>
        <fullName evidence="4">Diguanylate cyclase/phosphodiesterase (GGDEF &amp; EAL domains) with PAS/PAC sensor(S)</fullName>
    </submittedName>
</protein>
<feature type="transmembrane region" description="Helical" evidence="1">
    <location>
        <begin position="75"/>
        <end position="99"/>
    </location>
</feature>
<keyword evidence="1" id="KW-0812">Transmembrane</keyword>
<evidence type="ECO:0000313" key="4">
    <source>
        <dbReference type="EMBL" id="CAA9490813.1"/>
    </source>
</evidence>
<feature type="transmembrane region" description="Helical" evidence="1">
    <location>
        <begin position="119"/>
        <end position="137"/>
    </location>
</feature>